<dbReference type="InterPro" id="IPR033468">
    <property type="entry name" value="Metaxin_GST"/>
</dbReference>
<feature type="domain" description="Thioredoxin-like fold" evidence="4">
    <location>
        <begin position="38"/>
        <end position="133"/>
    </location>
</feature>
<feature type="compositionally biased region" description="Basic and acidic residues" evidence="1">
    <location>
        <begin position="275"/>
        <end position="285"/>
    </location>
</feature>
<feature type="transmembrane region" description="Helical" evidence="2">
    <location>
        <begin position="300"/>
        <end position="320"/>
    </location>
</feature>
<dbReference type="EMBL" id="CM026424">
    <property type="protein sequence ID" value="KAG0581526.1"/>
    <property type="molecule type" value="Genomic_DNA"/>
</dbReference>
<keyword evidence="2" id="KW-0812">Transmembrane</keyword>
<accession>A0A8T0IF70</accession>
<feature type="region of interest" description="Disordered" evidence="1">
    <location>
        <begin position="260"/>
        <end position="285"/>
    </location>
</feature>
<keyword evidence="2" id="KW-1133">Transmembrane helix</keyword>
<proteinExistence type="predicted"/>
<gene>
    <name evidence="5" type="ORF">KC19_4G258400</name>
</gene>
<dbReference type="CDD" id="cd03193">
    <property type="entry name" value="GST_C_Metaxin"/>
    <property type="match status" value="1"/>
</dbReference>
<dbReference type="GO" id="GO:0006626">
    <property type="term" value="P:protein targeting to mitochondrion"/>
    <property type="evidence" value="ECO:0007669"/>
    <property type="project" value="TreeGrafter"/>
</dbReference>
<dbReference type="InterPro" id="IPR050931">
    <property type="entry name" value="Mito_Protein_Transport_Metaxin"/>
</dbReference>
<dbReference type="InterPro" id="IPR012336">
    <property type="entry name" value="Thioredoxin-like_fold"/>
</dbReference>
<dbReference type="Pfam" id="PF17172">
    <property type="entry name" value="GST_N_4"/>
    <property type="match status" value="1"/>
</dbReference>
<evidence type="ECO:0000313" key="5">
    <source>
        <dbReference type="EMBL" id="KAG0581526.1"/>
    </source>
</evidence>
<evidence type="ECO:0000313" key="6">
    <source>
        <dbReference type="Proteomes" id="UP000822688"/>
    </source>
</evidence>
<dbReference type="PANTHER" id="PTHR12289">
    <property type="entry name" value="METAXIN RELATED"/>
    <property type="match status" value="1"/>
</dbReference>
<dbReference type="GO" id="GO:0005741">
    <property type="term" value="C:mitochondrial outer membrane"/>
    <property type="evidence" value="ECO:0007669"/>
    <property type="project" value="TreeGrafter"/>
</dbReference>
<name>A0A8T0IF70_CERPU</name>
<keyword evidence="6" id="KW-1185">Reference proteome</keyword>
<organism evidence="5 6">
    <name type="scientific">Ceratodon purpureus</name>
    <name type="common">Fire moss</name>
    <name type="synonym">Dicranum purpureum</name>
    <dbReference type="NCBI Taxonomy" id="3225"/>
    <lineage>
        <taxon>Eukaryota</taxon>
        <taxon>Viridiplantae</taxon>
        <taxon>Streptophyta</taxon>
        <taxon>Embryophyta</taxon>
        <taxon>Bryophyta</taxon>
        <taxon>Bryophytina</taxon>
        <taxon>Bryopsida</taxon>
        <taxon>Dicranidae</taxon>
        <taxon>Pseudoditrichales</taxon>
        <taxon>Ditrichaceae</taxon>
        <taxon>Ceratodon</taxon>
    </lineage>
</organism>
<evidence type="ECO:0000259" key="3">
    <source>
        <dbReference type="Pfam" id="PF17171"/>
    </source>
</evidence>
<dbReference type="AlphaFoldDB" id="A0A8T0IF70"/>
<keyword evidence="2" id="KW-0472">Membrane</keyword>
<dbReference type="SUPFAM" id="SSF47616">
    <property type="entry name" value="GST C-terminal domain-like"/>
    <property type="match status" value="1"/>
</dbReference>
<protein>
    <recommendedName>
        <fullName evidence="7">Metaxin</fullName>
    </recommendedName>
</protein>
<reference evidence="5" key="1">
    <citation type="submission" date="2020-06" db="EMBL/GenBank/DDBJ databases">
        <title>WGS assembly of Ceratodon purpureus strain R40.</title>
        <authorList>
            <person name="Carey S.B."/>
            <person name="Jenkins J."/>
            <person name="Shu S."/>
            <person name="Lovell J.T."/>
            <person name="Sreedasyam A."/>
            <person name="Maumus F."/>
            <person name="Tiley G.P."/>
            <person name="Fernandez-Pozo N."/>
            <person name="Barry K."/>
            <person name="Chen C."/>
            <person name="Wang M."/>
            <person name="Lipzen A."/>
            <person name="Daum C."/>
            <person name="Saski C.A."/>
            <person name="Payton A.C."/>
            <person name="Mcbreen J.C."/>
            <person name="Conrad R.E."/>
            <person name="Kollar L.M."/>
            <person name="Olsson S."/>
            <person name="Huttunen S."/>
            <person name="Landis J.B."/>
            <person name="Wickett N.J."/>
            <person name="Johnson M.G."/>
            <person name="Rensing S.A."/>
            <person name="Grimwood J."/>
            <person name="Schmutz J."/>
            <person name="Mcdaniel S.F."/>
        </authorList>
    </citation>
    <scope>NUCLEOTIDE SEQUENCE</scope>
    <source>
        <strain evidence="5">R40</strain>
    </source>
</reference>
<dbReference type="Proteomes" id="UP000822688">
    <property type="component" value="Chromosome 4"/>
</dbReference>
<feature type="domain" description="Metaxin glutathione S-transferase" evidence="3">
    <location>
        <begin position="184"/>
        <end position="245"/>
    </location>
</feature>
<evidence type="ECO:0000259" key="4">
    <source>
        <dbReference type="Pfam" id="PF17172"/>
    </source>
</evidence>
<dbReference type="PANTHER" id="PTHR12289:SF41">
    <property type="entry name" value="FAILED AXON CONNECTIONS-RELATED"/>
    <property type="match status" value="1"/>
</dbReference>
<evidence type="ECO:0000256" key="1">
    <source>
        <dbReference type="SAM" id="MobiDB-lite"/>
    </source>
</evidence>
<evidence type="ECO:0000256" key="2">
    <source>
        <dbReference type="SAM" id="Phobius"/>
    </source>
</evidence>
<comment type="caution">
    <text evidence="5">The sequence shown here is derived from an EMBL/GenBank/DDBJ whole genome shotgun (WGS) entry which is preliminary data.</text>
</comment>
<sequence length="333" mass="37017">MDMMDMASPSQPTDNSRASADLVLVTRPGAFGLPTACPACLPAFLYLRLAAVSFQEQVTAVEPDSEDLPAVEYGESVGFASENGGVIEFLRKEKVVDLDAGLSDSEKAELETCKAMMESWVADASAYETWMRENDRQCKAVYFAELPWGLAQVLDWKQRVGVMQRLGVTPDNAAARAEEMYRKASNAYAALSVLLSDHKFFFSNRPTSLDALVLGHLLFHLRVPFEVSTLKGEIFKHQNLVNYAESWSSQLLGEGEDDIDAAFQPKAPPPPPMKRTKEKEMPAKKEKSEKEIVFKKRAKYFVITQVVAVLMYAMFAGFGVDDEDEDGVDENDE</sequence>
<dbReference type="InterPro" id="IPR036282">
    <property type="entry name" value="Glutathione-S-Trfase_C_sf"/>
</dbReference>
<dbReference type="Pfam" id="PF17171">
    <property type="entry name" value="GST_C_6"/>
    <property type="match status" value="1"/>
</dbReference>
<evidence type="ECO:0008006" key="7">
    <source>
        <dbReference type="Google" id="ProtNLM"/>
    </source>
</evidence>